<accession>A0A919K6Y5</accession>
<keyword evidence="4" id="KW-1185">Reference proteome</keyword>
<gene>
    <name evidence="3" type="ORF">Ari01nite_95560</name>
</gene>
<evidence type="ECO:0000313" key="4">
    <source>
        <dbReference type="Proteomes" id="UP000636960"/>
    </source>
</evidence>
<organism evidence="3 4">
    <name type="scientific">Paractinoplanes rishiriensis</name>
    <dbReference type="NCBI Taxonomy" id="1050105"/>
    <lineage>
        <taxon>Bacteria</taxon>
        <taxon>Bacillati</taxon>
        <taxon>Actinomycetota</taxon>
        <taxon>Actinomycetes</taxon>
        <taxon>Micromonosporales</taxon>
        <taxon>Micromonosporaceae</taxon>
        <taxon>Paractinoplanes</taxon>
    </lineage>
</organism>
<dbReference type="AlphaFoldDB" id="A0A919K6Y5"/>
<protein>
    <recommendedName>
        <fullName evidence="5">Sporulation protein YtfJ</fullName>
    </recommendedName>
</protein>
<proteinExistence type="predicted"/>
<dbReference type="Proteomes" id="UP000636960">
    <property type="component" value="Unassembled WGS sequence"/>
</dbReference>
<keyword evidence="2" id="KW-0812">Transmembrane</keyword>
<feature type="region of interest" description="Disordered" evidence="1">
    <location>
        <begin position="48"/>
        <end position="67"/>
    </location>
</feature>
<comment type="caution">
    <text evidence="3">The sequence shown here is derived from an EMBL/GenBank/DDBJ whole genome shotgun (WGS) entry which is preliminary data.</text>
</comment>
<dbReference type="RefSeq" id="WP_203791120.1">
    <property type="nucleotide sequence ID" value="NZ_BOMV01000119.1"/>
</dbReference>
<evidence type="ECO:0000256" key="2">
    <source>
        <dbReference type="SAM" id="Phobius"/>
    </source>
</evidence>
<reference evidence="3" key="1">
    <citation type="submission" date="2021-01" db="EMBL/GenBank/DDBJ databases">
        <title>Whole genome shotgun sequence of Actinoplanes rishiriensis NBRC 108556.</title>
        <authorList>
            <person name="Komaki H."/>
            <person name="Tamura T."/>
        </authorList>
    </citation>
    <scope>NUCLEOTIDE SEQUENCE</scope>
    <source>
        <strain evidence="3">NBRC 108556</strain>
    </source>
</reference>
<keyword evidence="2" id="KW-1133">Transmembrane helix</keyword>
<keyword evidence="2" id="KW-0472">Membrane</keyword>
<evidence type="ECO:0000256" key="1">
    <source>
        <dbReference type="SAM" id="MobiDB-lite"/>
    </source>
</evidence>
<name>A0A919K6Y5_9ACTN</name>
<evidence type="ECO:0008006" key="5">
    <source>
        <dbReference type="Google" id="ProtNLM"/>
    </source>
</evidence>
<feature type="transmembrane region" description="Helical" evidence="2">
    <location>
        <begin position="96"/>
        <end position="115"/>
    </location>
</feature>
<evidence type="ECO:0000313" key="3">
    <source>
        <dbReference type="EMBL" id="GIF02092.1"/>
    </source>
</evidence>
<dbReference type="EMBL" id="BOMV01000119">
    <property type="protein sequence ID" value="GIF02092.1"/>
    <property type="molecule type" value="Genomic_DNA"/>
</dbReference>
<sequence>MVAATEHTDVLAEIRSAVESTTADRVFGDPITVDGMVLLPVARIAGGGGGGSGSAPEPGGPEGGGGGFGTYGRGLGVFVLKDGRVTWRPAIDVNRIVLGGQLVAITALLVVRGLARARGASRRCPGHLTGRRKPR</sequence>